<gene>
    <name evidence="2" type="ORF">BaRGS_00009167</name>
</gene>
<protein>
    <submittedName>
        <fullName evidence="2">Uncharacterized protein</fullName>
    </submittedName>
</protein>
<feature type="compositionally biased region" description="Basic and acidic residues" evidence="1">
    <location>
        <begin position="36"/>
        <end position="48"/>
    </location>
</feature>
<accession>A0ABD0LJD9</accession>
<evidence type="ECO:0000313" key="3">
    <source>
        <dbReference type="Proteomes" id="UP001519460"/>
    </source>
</evidence>
<evidence type="ECO:0000313" key="2">
    <source>
        <dbReference type="EMBL" id="KAK7499515.1"/>
    </source>
</evidence>
<name>A0ABD0LJD9_9CAEN</name>
<reference evidence="2 3" key="1">
    <citation type="journal article" date="2023" name="Sci. Data">
        <title>Genome assembly of the Korean intertidal mud-creeper Batillaria attramentaria.</title>
        <authorList>
            <person name="Patra A.K."/>
            <person name="Ho P.T."/>
            <person name="Jun S."/>
            <person name="Lee S.J."/>
            <person name="Kim Y."/>
            <person name="Won Y.J."/>
        </authorList>
    </citation>
    <scope>NUCLEOTIDE SEQUENCE [LARGE SCALE GENOMIC DNA]</scope>
    <source>
        <strain evidence="2">Wonlab-2016</strain>
    </source>
</reference>
<organism evidence="2 3">
    <name type="scientific">Batillaria attramentaria</name>
    <dbReference type="NCBI Taxonomy" id="370345"/>
    <lineage>
        <taxon>Eukaryota</taxon>
        <taxon>Metazoa</taxon>
        <taxon>Spiralia</taxon>
        <taxon>Lophotrochozoa</taxon>
        <taxon>Mollusca</taxon>
        <taxon>Gastropoda</taxon>
        <taxon>Caenogastropoda</taxon>
        <taxon>Sorbeoconcha</taxon>
        <taxon>Cerithioidea</taxon>
        <taxon>Batillariidae</taxon>
        <taxon>Batillaria</taxon>
    </lineage>
</organism>
<sequence length="121" mass="13188">MYRCSAGSPARGTELGDVKKGVSRPGPRHTVSVETLDERGPAAKEKHGLSPLTHIHTLTRRSVLSGSDVPDYTARALTHFSLGPSVSTGFRGQLSKEKGVMMMTKRPFVIDSLELICQKFH</sequence>
<dbReference type="Proteomes" id="UP001519460">
    <property type="component" value="Unassembled WGS sequence"/>
</dbReference>
<dbReference type="AlphaFoldDB" id="A0ABD0LJD9"/>
<feature type="region of interest" description="Disordered" evidence="1">
    <location>
        <begin position="1"/>
        <end position="49"/>
    </location>
</feature>
<dbReference type="EMBL" id="JACVVK020000043">
    <property type="protein sequence ID" value="KAK7499515.1"/>
    <property type="molecule type" value="Genomic_DNA"/>
</dbReference>
<proteinExistence type="predicted"/>
<comment type="caution">
    <text evidence="2">The sequence shown here is derived from an EMBL/GenBank/DDBJ whole genome shotgun (WGS) entry which is preliminary data.</text>
</comment>
<keyword evidence="3" id="KW-1185">Reference proteome</keyword>
<evidence type="ECO:0000256" key="1">
    <source>
        <dbReference type="SAM" id="MobiDB-lite"/>
    </source>
</evidence>